<name>A0A432MG41_9BACT</name>
<proteinExistence type="predicted"/>
<dbReference type="InterPro" id="IPR012902">
    <property type="entry name" value="N_methyl_site"/>
</dbReference>
<dbReference type="NCBIfam" id="TIGR02532">
    <property type="entry name" value="IV_pilin_GFxxxE"/>
    <property type="match status" value="1"/>
</dbReference>
<dbReference type="InterPro" id="IPR027558">
    <property type="entry name" value="Pre_pil_HX9DG_C"/>
</dbReference>
<dbReference type="Pfam" id="PF07596">
    <property type="entry name" value="SBP_bac_10"/>
    <property type="match status" value="1"/>
</dbReference>
<protein>
    <submittedName>
        <fullName evidence="2">DUF1559 domain-containing protein</fullName>
    </submittedName>
</protein>
<dbReference type="AlphaFoldDB" id="A0A432MG41"/>
<dbReference type="PANTHER" id="PTHR30093:SF2">
    <property type="entry name" value="TYPE II SECRETION SYSTEM PROTEIN H"/>
    <property type="match status" value="1"/>
</dbReference>
<evidence type="ECO:0000259" key="1">
    <source>
        <dbReference type="Pfam" id="PF07596"/>
    </source>
</evidence>
<dbReference type="PROSITE" id="PS00409">
    <property type="entry name" value="PROKAR_NTER_METHYL"/>
    <property type="match status" value="1"/>
</dbReference>
<dbReference type="Gene3D" id="3.30.700.10">
    <property type="entry name" value="Glycoprotein, Type 4 Pilin"/>
    <property type="match status" value="1"/>
</dbReference>
<dbReference type="InterPro" id="IPR045584">
    <property type="entry name" value="Pilin-like"/>
</dbReference>
<dbReference type="PANTHER" id="PTHR30093">
    <property type="entry name" value="GENERAL SECRETION PATHWAY PROTEIN G"/>
    <property type="match status" value="1"/>
</dbReference>
<feature type="domain" description="DUF1559" evidence="1">
    <location>
        <begin position="38"/>
        <end position="305"/>
    </location>
</feature>
<gene>
    <name evidence="2" type="ORF">TsocGM_18560</name>
</gene>
<reference evidence="2 3" key="2">
    <citation type="submission" date="2019-01" db="EMBL/GenBank/DDBJ databases">
        <title>Tautonia sociabilis, a novel thermotolerant planctomycete of Isosphaeraceae family, isolated from a 4000 m deep subterranean habitat.</title>
        <authorList>
            <person name="Kovaleva O.L."/>
            <person name="Elcheninov A.G."/>
            <person name="Van Heerden E."/>
            <person name="Toshchakov S.V."/>
            <person name="Novikov A."/>
            <person name="Bonch-Osmolovskaya E.A."/>
            <person name="Kublanov I.V."/>
        </authorList>
    </citation>
    <scope>NUCLEOTIDE SEQUENCE [LARGE SCALE GENOMIC DNA]</scope>
    <source>
        <strain evidence="2 3">GM2012</strain>
    </source>
</reference>
<evidence type="ECO:0000313" key="3">
    <source>
        <dbReference type="Proteomes" id="UP000280296"/>
    </source>
</evidence>
<dbReference type="NCBIfam" id="TIGR04294">
    <property type="entry name" value="pre_pil_HX9DG"/>
    <property type="match status" value="1"/>
</dbReference>
<dbReference type="Proteomes" id="UP000280296">
    <property type="component" value="Unassembled WGS sequence"/>
</dbReference>
<sequence length="361" mass="39021">MTRPQARHRHDRGFTLIELLVVIAIIGVLIALLLPAVQSAREAARRAQCTNNMKQLALAAHNYVDSWATLPAGMRWGWASTPGYVTSLHGMMPGFLPYIEQVALFNAINFNVNMFEPQNITIHATAVATFYCPSDPTAGQLSDHSSAAYPKMAHTSYAGMAGTWPNNTYQLPPGPGFPNGLTHSQFGNVKANQTGLFSVHSAVTFADIRDGLSNTIMFGEHANGILELPGATAPPGDWGWWTSGAYGDTMITSMYPINAYKSIPPYEPQGAWADAHIMSASSFHPGGANFAMADGSVRFIKETVDSWRIDPSTELPVGLGTANLGFWTTTYVVNNPATFRSGVYQSISTRKKGEVVSADAY</sequence>
<reference evidence="2 3" key="1">
    <citation type="submission" date="2018-12" db="EMBL/GenBank/DDBJ databases">
        <authorList>
            <person name="Toschakov S.V."/>
        </authorList>
    </citation>
    <scope>NUCLEOTIDE SEQUENCE [LARGE SCALE GENOMIC DNA]</scope>
    <source>
        <strain evidence="2 3">GM2012</strain>
    </source>
</reference>
<dbReference type="OrthoDB" id="268102at2"/>
<comment type="caution">
    <text evidence="2">The sequence shown here is derived from an EMBL/GenBank/DDBJ whole genome shotgun (WGS) entry which is preliminary data.</text>
</comment>
<dbReference type="EMBL" id="RYZH01000040">
    <property type="protein sequence ID" value="RUL85379.1"/>
    <property type="molecule type" value="Genomic_DNA"/>
</dbReference>
<dbReference type="RefSeq" id="WP_126726958.1">
    <property type="nucleotide sequence ID" value="NZ_RYZH01000040.1"/>
</dbReference>
<dbReference type="InterPro" id="IPR011453">
    <property type="entry name" value="DUF1559"/>
</dbReference>
<keyword evidence="3" id="KW-1185">Reference proteome</keyword>
<dbReference type="Pfam" id="PF07963">
    <property type="entry name" value="N_methyl"/>
    <property type="match status" value="1"/>
</dbReference>
<accession>A0A432MG41</accession>
<organism evidence="2 3">
    <name type="scientific">Tautonia sociabilis</name>
    <dbReference type="NCBI Taxonomy" id="2080755"/>
    <lineage>
        <taxon>Bacteria</taxon>
        <taxon>Pseudomonadati</taxon>
        <taxon>Planctomycetota</taxon>
        <taxon>Planctomycetia</taxon>
        <taxon>Isosphaerales</taxon>
        <taxon>Isosphaeraceae</taxon>
        <taxon>Tautonia</taxon>
    </lineage>
</organism>
<evidence type="ECO:0000313" key="2">
    <source>
        <dbReference type="EMBL" id="RUL85379.1"/>
    </source>
</evidence>
<dbReference type="SUPFAM" id="SSF54523">
    <property type="entry name" value="Pili subunits"/>
    <property type="match status" value="1"/>
</dbReference>